<evidence type="ECO:0000313" key="2">
    <source>
        <dbReference type="EMBL" id="MFC5290562.1"/>
    </source>
</evidence>
<gene>
    <name evidence="2" type="ORF">ACFPM7_26205</name>
</gene>
<protein>
    <recommendedName>
        <fullName evidence="4">Integral membrane protein</fullName>
    </recommendedName>
</protein>
<name>A0ABW0ETC1_9PSEU</name>
<keyword evidence="1" id="KW-0812">Transmembrane</keyword>
<feature type="transmembrane region" description="Helical" evidence="1">
    <location>
        <begin position="58"/>
        <end position="80"/>
    </location>
</feature>
<feature type="transmembrane region" description="Helical" evidence="1">
    <location>
        <begin position="28"/>
        <end position="46"/>
    </location>
</feature>
<keyword evidence="1" id="KW-1133">Transmembrane helix</keyword>
<evidence type="ECO:0000313" key="3">
    <source>
        <dbReference type="Proteomes" id="UP001596157"/>
    </source>
</evidence>
<evidence type="ECO:0008006" key="4">
    <source>
        <dbReference type="Google" id="ProtNLM"/>
    </source>
</evidence>
<feature type="transmembrane region" description="Helical" evidence="1">
    <location>
        <begin position="120"/>
        <end position="140"/>
    </location>
</feature>
<comment type="caution">
    <text evidence="2">The sequence shown here is derived from an EMBL/GenBank/DDBJ whole genome shotgun (WGS) entry which is preliminary data.</text>
</comment>
<organism evidence="2 3">
    <name type="scientific">Actinokineospora guangxiensis</name>
    <dbReference type="NCBI Taxonomy" id="1490288"/>
    <lineage>
        <taxon>Bacteria</taxon>
        <taxon>Bacillati</taxon>
        <taxon>Actinomycetota</taxon>
        <taxon>Actinomycetes</taxon>
        <taxon>Pseudonocardiales</taxon>
        <taxon>Pseudonocardiaceae</taxon>
        <taxon>Actinokineospora</taxon>
    </lineage>
</organism>
<proteinExistence type="predicted"/>
<dbReference type="RefSeq" id="WP_378250452.1">
    <property type="nucleotide sequence ID" value="NZ_JBHSKF010000017.1"/>
</dbReference>
<accession>A0ABW0ETC1</accession>
<reference evidence="3" key="1">
    <citation type="journal article" date="2019" name="Int. J. Syst. Evol. Microbiol.">
        <title>The Global Catalogue of Microorganisms (GCM) 10K type strain sequencing project: providing services to taxonomists for standard genome sequencing and annotation.</title>
        <authorList>
            <consortium name="The Broad Institute Genomics Platform"/>
            <consortium name="The Broad Institute Genome Sequencing Center for Infectious Disease"/>
            <person name="Wu L."/>
            <person name="Ma J."/>
        </authorList>
    </citation>
    <scope>NUCLEOTIDE SEQUENCE [LARGE SCALE GENOMIC DNA]</scope>
    <source>
        <strain evidence="3">CCUG 59778</strain>
    </source>
</reference>
<keyword evidence="1" id="KW-0472">Membrane</keyword>
<sequence length="147" mass="14916">MTTTAHGSSRLSDTPAPTTSGATLLRRFLALDAVVTTGNGLIYLAFSSWAAELLGVNATALVAIGAFLTAFGLGVGVLALNTRPSTVGTTVVADVNIVWAVASVAVAAFGLMGANTIGTLWTLAQAAVVGGFAGLQLYALKKYKTER</sequence>
<evidence type="ECO:0000256" key="1">
    <source>
        <dbReference type="SAM" id="Phobius"/>
    </source>
</evidence>
<dbReference type="Proteomes" id="UP001596157">
    <property type="component" value="Unassembled WGS sequence"/>
</dbReference>
<feature type="transmembrane region" description="Helical" evidence="1">
    <location>
        <begin position="92"/>
        <end position="114"/>
    </location>
</feature>
<dbReference type="EMBL" id="JBHSKF010000017">
    <property type="protein sequence ID" value="MFC5290562.1"/>
    <property type="molecule type" value="Genomic_DNA"/>
</dbReference>
<keyword evidence="3" id="KW-1185">Reference proteome</keyword>